<comment type="caution">
    <text evidence="2">The sequence shown here is derived from an EMBL/GenBank/DDBJ whole genome shotgun (WGS) entry which is preliminary data.</text>
</comment>
<evidence type="ECO:0000313" key="2">
    <source>
        <dbReference type="EMBL" id="KAL3513423.1"/>
    </source>
</evidence>
<feature type="region of interest" description="Disordered" evidence="1">
    <location>
        <begin position="29"/>
        <end position="51"/>
    </location>
</feature>
<organism evidence="2 3">
    <name type="scientific">Cinchona calisaya</name>
    <dbReference type="NCBI Taxonomy" id="153742"/>
    <lineage>
        <taxon>Eukaryota</taxon>
        <taxon>Viridiplantae</taxon>
        <taxon>Streptophyta</taxon>
        <taxon>Embryophyta</taxon>
        <taxon>Tracheophyta</taxon>
        <taxon>Spermatophyta</taxon>
        <taxon>Magnoliopsida</taxon>
        <taxon>eudicotyledons</taxon>
        <taxon>Gunneridae</taxon>
        <taxon>Pentapetalae</taxon>
        <taxon>asterids</taxon>
        <taxon>lamiids</taxon>
        <taxon>Gentianales</taxon>
        <taxon>Rubiaceae</taxon>
        <taxon>Cinchonoideae</taxon>
        <taxon>Cinchoneae</taxon>
        <taxon>Cinchona</taxon>
    </lineage>
</organism>
<evidence type="ECO:0000313" key="3">
    <source>
        <dbReference type="Proteomes" id="UP001630127"/>
    </source>
</evidence>
<sequence>MLLAIASIPRNSRLLLSLPQNGACRSYVFDKNPRKLNPNRHEPKSTEEDLLHPPVIAPLQPPKQQSVPKAIVSVNSSSGFNVSGSSGLVAQEKSRLLLCCTMLHQLVLHQLFLKNPWRDPLLNYQL</sequence>
<dbReference type="Proteomes" id="UP001630127">
    <property type="component" value="Unassembled WGS sequence"/>
</dbReference>
<gene>
    <name evidence="2" type="ORF">ACH5RR_026140</name>
</gene>
<dbReference type="AlphaFoldDB" id="A0ABD2Z6P5"/>
<evidence type="ECO:0000256" key="1">
    <source>
        <dbReference type="SAM" id="MobiDB-lite"/>
    </source>
</evidence>
<reference evidence="2 3" key="1">
    <citation type="submission" date="2024-11" db="EMBL/GenBank/DDBJ databases">
        <title>A near-complete genome assembly of Cinchona calisaya.</title>
        <authorList>
            <person name="Lian D.C."/>
            <person name="Zhao X.W."/>
            <person name="Wei L."/>
        </authorList>
    </citation>
    <scope>NUCLEOTIDE SEQUENCE [LARGE SCALE GENOMIC DNA]</scope>
    <source>
        <tissue evidence="2">Nenye</tissue>
    </source>
</reference>
<keyword evidence="3" id="KW-1185">Reference proteome</keyword>
<feature type="compositionally biased region" description="Basic and acidic residues" evidence="1">
    <location>
        <begin position="39"/>
        <end position="51"/>
    </location>
</feature>
<accession>A0ABD2Z6P5</accession>
<name>A0ABD2Z6P5_9GENT</name>
<proteinExistence type="predicted"/>
<protein>
    <submittedName>
        <fullName evidence="2">Uncharacterized protein</fullName>
    </submittedName>
</protein>
<dbReference type="EMBL" id="JBJUIK010000011">
    <property type="protein sequence ID" value="KAL3513423.1"/>
    <property type="molecule type" value="Genomic_DNA"/>
</dbReference>